<dbReference type="PANTHER" id="PTHR34580:SF3">
    <property type="entry name" value="PROTEIN PAFB"/>
    <property type="match status" value="1"/>
</dbReference>
<evidence type="ECO:0000313" key="5">
    <source>
        <dbReference type="EMBL" id="KWX06705.1"/>
    </source>
</evidence>
<feature type="domain" description="WCX" evidence="2">
    <location>
        <begin position="245"/>
        <end position="317"/>
    </location>
</feature>
<dbReference type="EMBL" id="JYIK01001091">
    <property type="protein sequence ID" value="KWX06705.1"/>
    <property type="molecule type" value="Genomic_DNA"/>
</dbReference>
<dbReference type="PANTHER" id="PTHR34580">
    <property type="match status" value="1"/>
</dbReference>
<evidence type="ECO:0000313" key="3">
    <source>
        <dbReference type="EMBL" id="KWX01285.1"/>
    </source>
</evidence>
<reference evidence="7" key="2">
    <citation type="submission" date="2015-02" db="EMBL/GenBank/DDBJ databases">
        <title>Physiological reanalysis, assessment of diazotrophy, and genome sequences of multiple isolates of Streptomyces thermoautotrophicus.</title>
        <authorList>
            <person name="MacKellar D.C."/>
            <person name="Lieber L."/>
            <person name="Norman J."/>
            <person name="Bolger A."/>
            <person name="Tobin C."/>
            <person name="Murray J.W."/>
            <person name="Friesen M."/>
            <person name="Prell J."/>
        </authorList>
    </citation>
    <scope>NUCLEOTIDE SEQUENCE [LARGE SCALE GENOMIC DNA]</scope>
    <source>
        <strain evidence="7">UBT1</strain>
    </source>
</reference>
<dbReference type="PROSITE" id="PS52050">
    <property type="entry name" value="WYL"/>
    <property type="match status" value="1"/>
</dbReference>
<dbReference type="Pfam" id="PF13280">
    <property type="entry name" value="WYL"/>
    <property type="match status" value="1"/>
</dbReference>
<dbReference type="InterPro" id="IPR026881">
    <property type="entry name" value="WYL_dom"/>
</dbReference>
<evidence type="ECO:0000313" key="8">
    <source>
        <dbReference type="Proteomes" id="UP000070659"/>
    </source>
</evidence>
<dbReference type="Proteomes" id="UP000070598">
    <property type="component" value="Unassembled WGS sequence"/>
</dbReference>
<reference evidence="3" key="4">
    <citation type="submission" date="2015-04" db="EMBL/GenBank/DDBJ databases">
        <title>Physiological reanalysis, assessment of diazotrophy, and genome sequences of multiple isolates of Streptomyces thermoautotrophicus.</title>
        <authorList>
            <person name="MacKellar D.C."/>
            <person name="Lieber L."/>
            <person name="Norman J."/>
            <person name="Bolger A."/>
            <person name="Tobin C."/>
            <person name="Murray J.W."/>
            <person name="Woodward J."/>
            <person name="Friesen M."/>
            <person name="Prell J."/>
        </authorList>
    </citation>
    <scope>NUCLEOTIDE SEQUENCE [LARGE SCALE GENOMIC DNA]</scope>
    <source>
        <strain evidence="3">H1</strain>
    </source>
</reference>
<dbReference type="Proteomes" id="UP000070188">
    <property type="component" value="Unassembled WGS sequence"/>
</dbReference>
<evidence type="ECO:0000313" key="6">
    <source>
        <dbReference type="Proteomes" id="UP000070188"/>
    </source>
</evidence>
<evidence type="ECO:0000313" key="7">
    <source>
        <dbReference type="Proteomes" id="UP000070598"/>
    </source>
</evidence>
<reference evidence="4 8" key="1">
    <citation type="submission" date="2015-02" db="EMBL/GenBank/DDBJ databases">
        <title>Physiological reanalysis, assessment of diazotrophy, and genome sequences of multiple isolates of Streptomyces thermoautotrophicus.</title>
        <authorList>
            <person name="MacKellar D.C."/>
            <person name="Lieber L."/>
            <person name="Norman J."/>
            <person name="Bolger A."/>
            <person name="Tobin C."/>
            <person name="Murray J.W."/>
            <person name="Prell J."/>
        </authorList>
    </citation>
    <scope>NUCLEOTIDE SEQUENCE [LARGE SCALE GENOMIC DNA]</scope>
    <source>
        <strain evidence="4 8">UBT1</strain>
    </source>
</reference>
<protein>
    <submittedName>
        <fullName evidence="3">Transcriptional regulator protein-like protein</fullName>
    </submittedName>
</protein>
<comment type="caution">
    <text evidence="4">The sequence shown here is derived from an EMBL/GenBank/DDBJ whole genome shotgun (WGS) entry which is preliminary data.</text>
</comment>
<name>A0A132N6L6_9ACTN</name>
<evidence type="ECO:0000313" key="4">
    <source>
        <dbReference type="EMBL" id="KWX05744.1"/>
    </source>
</evidence>
<dbReference type="InterPro" id="IPR057727">
    <property type="entry name" value="WCX_dom"/>
</dbReference>
<gene>
    <name evidence="3" type="ORF">LI90_2313</name>
    <name evidence="4" type="ORF">TH66_01550</name>
    <name evidence="5" type="ORF">TR74_21160</name>
</gene>
<keyword evidence="6" id="KW-1185">Reference proteome</keyword>
<dbReference type="EMBL" id="LAXD01000001">
    <property type="protein sequence ID" value="KWX01285.1"/>
    <property type="molecule type" value="Genomic_DNA"/>
</dbReference>
<dbReference type="EMBL" id="JYIJ01000010">
    <property type="protein sequence ID" value="KWX05744.1"/>
    <property type="molecule type" value="Genomic_DNA"/>
</dbReference>
<sequence>MSARKTERLMNLVICLLAARGYVSKERIRRTVAGYEHCKTDEAFERMFDRDKEELREMGIPLEVGTHSAWFEDEPGYRIRPNAYALPDLDLEPDEAAVLSLAARFWQHASLARAASDALLKLKAAGVETGEVSLTGIEPRVTAGEPAFEPLWQAVRDRYPVTFPYRRATATEPQERHVEPWGIVCWHGRWYLGGYDRDRQAPRVFRLDRVAGEVRPIGAPGSVRVPEEVNIRAMVVETDDERARGQARLRLRAGAGFPLRRSAASVTPESEEWDIVEVWYRDPEDFAQWLATFGADVVVLDPPEVRDAVIRRLKAVAGMS</sequence>
<dbReference type="PATRIC" id="fig|1469144.10.peg.2513"/>
<proteinExistence type="predicted"/>
<dbReference type="STRING" id="1469144.LI90_2313"/>
<reference evidence="6" key="3">
    <citation type="submission" date="2015-04" db="EMBL/GenBank/DDBJ databases">
        <title>Physiological reanalysis, assessment of diazotrophy, and genome sequences of multiple isolates of Streptomyces thermoautotrophicus.</title>
        <authorList>
            <person name="MacKellar D.C."/>
            <person name="Lieber L."/>
            <person name="Norman J."/>
            <person name="Bolger A."/>
            <person name="Tobin C."/>
            <person name="Murray J.W."/>
            <person name="Chang R."/>
            <person name="Ford T."/>
            <person name="Nguyen P.Q."/>
            <person name="Woodward J."/>
            <person name="Permingeat H."/>
            <person name="Joshi N.S."/>
            <person name="Silver P.A."/>
            <person name="Usadel B."/>
            <person name="Rutherford A.W."/>
            <person name="Friesen M."/>
            <person name="Prell J."/>
        </authorList>
    </citation>
    <scope>NUCLEOTIDE SEQUENCE [LARGE SCALE GENOMIC DNA]</scope>
    <source>
        <strain evidence="6">H1</strain>
    </source>
</reference>
<organism evidence="4 8">
    <name type="scientific">Carbonactinospora thermoautotrophica</name>
    <dbReference type="NCBI Taxonomy" id="1469144"/>
    <lineage>
        <taxon>Bacteria</taxon>
        <taxon>Bacillati</taxon>
        <taxon>Actinomycetota</taxon>
        <taxon>Actinomycetes</taxon>
        <taxon>Kitasatosporales</taxon>
        <taxon>Carbonactinosporaceae</taxon>
        <taxon>Carbonactinospora</taxon>
    </lineage>
</organism>
<dbReference type="AlphaFoldDB" id="A0A132N6L6"/>
<dbReference type="RefSeq" id="WP_066887674.1">
    <property type="nucleotide sequence ID" value="NZ_JYIJ01000010.1"/>
</dbReference>
<dbReference type="Proteomes" id="UP000070659">
    <property type="component" value="Unassembled WGS sequence"/>
</dbReference>
<evidence type="ECO:0000259" key="1">
    <source>
        <dbReference type="Pfam" id="PF13280"/>
    </source>
</evidence>
<dbReference type="Pfam" id="PF25583">
    <property type="entry name" value="WCX"/>
    <property type="match status" value="1"/>
</dbReference>
<dbReference type="InterPro" id="IPR051534">
    <property type="entry name" value="CBASS_pafABC_assoc_protein"/>
</dbReference>
<evidence type="ECO:0000259" key="2">
    <source>
        <dbReference type="Pfam" id="PF25583"/>
    </source>
</evidence>
<feature type="domain" description="WYL" evidence="1">
    <location>
        <begin position="147"/>
        <end position="211"/>
    </location>
</feature>
<dbReference type="OrthoDB" id="3268930at2"/>
<accession>A0A132N6L6</accession>